<name>A0ABV6K9I7_9BACI</name>
<dbReference type="PROSITE" id="PS51257">
    <property type="entry name" value="PROKAR_LIPOPROTEIN"/>
    <property type="match status" value="1"/>
</dbReference>
<dbReference type="Proteomes" id="UP001589838">
    <property type="component" value="Unassembled WGS sequence"/>
</dbReference>
<dbReference type="Gene3D" id="1.25.40.10">
    <property type="entry name" value="Tetratricopeptide repeat domain"/>
    <property type="match status" value="1"/>
</dbReference>
<comment type="caution">
    <text evidence="2">The sequence shown here is derived from an EMBL/GenBank/DDBJ whole genome shotgun (WGS) entry which is preliminary data.</text>
</comment>
<reference evidence="2 3" key="1">
    <citation type="submission" date="2024-09" db="EMBL/GenBank/DDBJ databases">
        <authorList>
            <person name="Sun Q."/>
            <person name="Mori K."/>
        </authorList>
    </citation>
    <scope>NUCLEOTIDE SEQUENCE [LARGE SCALE GENOMIC DNA]</scope>
    <source>
        <strain evidence="2 3">NCAIM B.02610</strain>
    </source>
</reference>
<evidence type="ECO:0008006" key="4">
    <source>
        <dbReference type="Google" id="ProtNLM"/>
    </source>
</evidence>
<evidence type="ECO:0000313" key="3">
    <source>
        <dbReference type="Proteomes" id="UP001589838"/>
    </source>
</evidence>
<sequence length="277" mass="32531">MINVRTFFLFVLLLVLLSACSTMNMERKLAEEQRIDTTLYAYDDEEFRYSDQIVQTLAKRFQLKELTTTNVNSIMKDEIAAGNYNEVIIYFRYLLDEKENEAAMYTERYYDALQAHIQNTNDPSPQLVEAAILQAKRQFEFEPDDQRHVVYYASLLIDSKYDVEQGLDLLFTLEEDLYQRGEDPNKQTLQALANAYYVNGDYEESVENYLFLIALEPDDSSLYYTVSYVLEEMGEVEEASRYLEKTYAPTIDFLNMYSTEAFGLYRSYFNSKNLIQN</sequence>
<gene>
    <name evidence="2" type="ORF">ACFFHM_05340</name>
</gene>
<dbReference type="InterPro" id="IPR019734">
    <property type="entry name" value="TPR_rpt"/>
</dbReference>
<keyword evidence="1" id="KW-0802">TPR repeat</keyword>
<dbReference type="EMBL" id="JBHLUX010000015">
    <property type="protein sequence ID" value="MFC0469976.1"/>
    <property type="molecule type" value="Genomic_DNA"/>
</dbReference>
<evidence type="ECO:0000313" key="2">
    <source>
        <dbReference type="EMBL" id="MFC0469976.1"/>
    </source>
</evidence>
<dbReference type="InterPro" id="IPR011990">
    <property type="entry name" value="TPR-like_helical_dom_sf"/>
</dbReference>
<protein>
    <recommendedName>
        <fullName evidence="4">Tetratricopeptide repeat protein</fullName>
    </recommendedName>
</protein>
<accession>A0ABV6K9I7</accession>
<proteinExistence type="predicted"/>
<dbReference type="SUPFAM" id="SSF48452">
    <property type="entry name" value="TPR-like"/>
    <property type="match status" value="1"/>
</dbReference>
<dbReference type="RefSeq" id="WP_335962614.1">
    <property type="nucleotide sequence ID" value="NZ_JAXBLX010000031.1"/>
</dbReference>
<feature type="repeat" description="TPR" evidence="1">
    <location>
        <begin position="186"/>
        <end position="219"/>
    </location>
</feature>
<organism evidence="2 3">
    <name type="scientific">Halalkalibacter kiskunsagensis</name>
    <dbReference type="NCBI Taxonomy" id="1548599"/>
    <lineage>
        <taxon>Bacteria</taxon>
        <taxon>Bacillati</taxon>
        <taxon>Bacillota</taxon>
        <taxon>Bacilli</taxon>
        <taxon>Bacillales</taxon>
        <taxon>Bacillaceae</taxon>
        <taxon>Halalkalibacter</taxon>
    </lineage>
</organism>
<evidence type="ECO:0000256" key="1">
    <source>
        <dbReference type="PROSITE-ProRule" id="PRU00339"/>
    </source>
</evidence>
<dbReference type="PROSITE" id="PS50005">
    <property type="entry name" value="TPR"/>
    <property type="match status" value="1"/>
</dbReference>
<keyword evidence="3" id="KW-1185">Reference proteome</keyword>